<name>A0A8X7CFR8_9ARAC</name>
<comment type="caution">
    <text evidence="1">The sequence shown here is derived from an EMBL/GenBank/DDBJ whole genome shotgun (WGS) entry which is preliminary data.</text>
</comment>
<organism evidence="1 2">
    <name type="scientific">Trichonephila inaurata madagascariensis</name>
    <dbReference type="NCBI Taxonomy" id="2747483"/>
    <lineage>
        <taxon>Eukaryota</taxon>
        <taxon>Metazoa</taxon>
        <taxon>Ecdysozoa</taxon>
        <taxon>Arthropoda</taxon>
        <taxon>Chelicerata</taxon>
        <taxon>Arachnida</taxon>
        <taxon>Araneae</taxon>
        <taxon>Araneomorphae</taxon>
        <taxon>Entelegynae</taxon>
        <taxon>Araneoidea</taxon>
        <taxon>Nephilidae</taxon>
        <taxon>Trichonephila</taxon>
        <taxon>Trichonephila inaurata</taxon>
    </lineage>
</organism>
<evidence type="ECO:0000313" key="1">
    <source>
        <dbReference type="EMBL" id="GFY67503.1"/>
    </source>
</evidence>
<sequence>MHSSYIASYDINAIRLKSTKKLHPAKPEETRKKRAILRKDKREKCNTFLSYKPFGSGGGSCKEVRKRKRLQSGKNEKWMEYSQLVMNFEIEIRKFQGSVD</sequence>
<accession>A0A8X7CFR8</accession>
<dbReference type="EMBL" id="BMAV01016590">
    <property type="protein sequence ID" value="GFY67503.1"/>
    <property type="molecule type" value="Genomic_DNA"/>
</dbReference>
<protein>
    <submittedName>
        <fullName evidence="1">Uncharacterized protein</fullName>
    </submittedName>
</protein>
<reference evidence="1" key="1">
    <citation type="submission" date="2020-08" db="EMBL/GenBank/DDBJ databases">
        <title>Multicomponent nature underlies the extraordinary mechanical properties of spider dragline silk.</title>
        <authorList>
            <person name="Kono N."/>
            <person name="Nakamura H."/>
            <person name="Mori M."/>
            <person name="Yoshida Y."/>
            <person name="Ohtoshi R."/>
            <person name="Malay A.D."/>
            <person name="Moran D.A.P."/>
            <person name="Tomita M."/>
            <person name="Numata K."/>
            <person name="Arakawa K."/>
        </authorList>
    </citation>
    <scope>NUCLEOTIDE SEQUENCE</scope>
</reference>
<gene>
    <name evidence="1" type="ORF">TNIN_112211</name>
</gene>
<evidence type="ECO:0000313" key="2">
    <source>
        <dbReference type="Proteomes" id="UP000886998"/>
    </source>
</evidence>
<proteinExistence type="predicted"/>
<dbReference type="AlphaFoldDB" id="A0A8X7CFR8"/>
<dbReference type="Proteomes" id="UP000886998">
    <property type="component" value="Unassembled WGS sequence"/>
</dbReference>
<keyword evidence="2" id="KW-1185">Reference proteome</keyword>